<keyword evidence="4 7" id="KW-1133">Transmembrane helix</keyword>
<comment type="caution">
    <text evidence="9">The sequence shown here is derived from an EMBL/GenBank/DDBJ whole genome shotgun (WGS) entry which is preliminary data.</text>
</comment>
<feature type="compositionally biased region" description="Basic and acidic residues" evidence="6">
    <location>
        <begin position="516"/>
        <end position="526"/>
    </location>
</feature>
<evidence type="ECO:0000256" key="5">
    <source>
        <dbReference type="ARBA" id="ARBA00023136"/>
    </source>
</evidence>
<comment type="subcellular location">
    <subcellularLocation>
        <location evidence="1">Cell membrane</location>
        <topology evidence="1">Multi-pass membrane protein</topology>
    </subcellularLocation>
</comment>
<evidence type="ECO:0000256" key="2">
    <source>
        <dbReference type="ARBA" id="ARBA00022475"/>
    </source>
</evidence>
<feature type="transmembrane region" description="Helical" evidence="7">
    <location>
        <begin position="464"/>
        <end position="484"/>
    </location>
</feature>
<accession>A0AA46AHI3</accession>
<name>A0AA46AHI3_9CLOT</name>
<keyword evidence="10" id="KW-1185">Reference proteome</keyword>
<reference evidence="9" key="1">
    <citation type="submission" date="2017-05" db="EMBL/GenBank/DDBJ databases">
        <authorList>
            <person name="Varghese N."/>
            <person name="Submissions S."/>
        </authorList>
    </citation>
    <scope>NUCLEOTIDE SEQUENCE</scope>
    <source>
        <strain evidence="9">Su22</strain>
    </source>
</reference>
<dbReference type="PANTHER" id="PTHR30619:SF1">
    <property type="entry name" value="RECOMBINATION PROTEIN 2"/>
    <property type="match status" value="1"/>
</dbReference>
<dbReference type="InterPro" id="IPR052159">
    <property type="entry name" value="Competence_DNA_uptake"/>
</dbReference>
<evidence type="ECO:0000313" key="10">
    <source>
        <dbReference type="Proteomes" id="UP001158066"/>
    </source>
</evidence>
<evidence type="ECO:0000256" key="3">
    <source>
        <dbReference type="ARBA" id="ARBA00022692"/>
    </source>
</evidence>
<sequence length="526" mass="58616">MKRPAMMIVPAFTLGMLLAGQTQAVAGWLIFPVALMAAIGLVKLDDRRALCCMILLACLMGFQRQQMENATGTSMMGVLSTDDVTQLKIMVTHTGNSGRFSTRYEGVIQQIVMETENIQMKVPVIIELTHFDNDIPRLMPGQMFYASSFQVVHDLSESATEPWLENWRSRGFRGVIQLSGKEICVTESVNWWRLRAYQLRKFSEKSIDSRLSEPENQILKSIFFGERRLLHQDQLQHFSRTGTAHLIAVSGLHVGILAVVIQFILQKTGAGKRGALVTTVLAVWCYAAMTGFSISILRAAVMYTCYVAAFFLKRRYDAKSSLLWCALFFAFVNPLTLRTVSYQLSFLATGGILWLYPPLRSCLYQEKLPVLDLLLVTLAAQLGTWPVVAVHFETFSLVAIPANFLIVPVMGVLMPLALVMIVAGLLHPILAVLPGIMVTGGIRYIIAVTSYFSQWPWAEMQVSFLSSGWLIGYGLALAIIWKGLSICEQSRLVQLKTKISYSAEPTQGGEDNVTETDIRPKSIDTH</sequence>
<evidence type="ECO:0000313" key="9">
    <source>
        <dbReference type="EMBL" id="SMP39644.1"/>
    </source>
</evidence>
<evidence type="ECO:0000256" key="1">
    <source>
        <dbReference type="ARBA" id="ARBA00004651"/>
    </source>
</evidence>
<feature type="transmembrane region" description="Helical" evidence="7">
    <location>
        <begin position="244"/>
        <end position="264"/>
    </location>
</feature>
<dbReference type="NCBIfam" id="TIGR00360">
    <property type="entry name" value="ComEC_N-term"/>
    <property type="match status" value="1"/>
</dbReference>
<feature type="domain" description="ComEC/Rec2-related protein" evidence="8">
    <location>
        <begin position="223"/>
        <end position="481"/>
    </location>
</feature>
<evidence type="ECO:0000259" key="8">
    <source>
        <dbReference type="Pfam" id="PF03772"/>
    </source>
</evidence>
<dbReference type="InterPro" id="IPR004477">
    <property type="entry name" value="ComEC_N"/>
</dbReference>
<feature type="region of interest" description="Disordered" evidence="6">
    <location>
        <begin position="505"/>
        <end position="526"/>
    </location>
</feature>
<proteinExistence type="predicted"/>
<protein>
    <submittedName>
        <fullName evidence="9">Competence protein ComEC</fullName>
    </submittedName>
</protein>
<dbReference type="Proteomes" id="UP001158066">
    <property type="component" value="Unassembled WGS sequence"/>
</dbReference>
<dbReference type="RefSeq" id="WP_283407610.1">
    <property type="nucleotide sequence ID" value="NZ_FXUF01000001.1"/>
</dbReference>
<dbReference type="AlphaFoldDB" id="A0AA46AHI3"/>
<dbReference type="GO" id="GO:0005886">
    <property type="term" value="C:plasma membrane"/>
    <property type="evidence" value="ECO:0007669"/>
    <property type="project" value="UniProtKB-SubCell"/>
</dbReference>
<feature type="transmembrane region" description="Helical" evidence="7">
    <location>
        <begin position="398"/>
        <end position="422"/>
    </location>
</feature>
<gene>
    <name evidence="9" type="ORF">SAMN06296020_101251</name>
</gene>
<keyword evidence="2" id="KW-1003">Cell membrane</keyword>
<organism evidence="9 10">
    <name type="scientific">Anoxynatronum buryatiense</name>
    <dbReference type="NCBI Taxonomy" id="489973"/>
    <lineage>
        <taxon>Bacteria</taxon>
        <taxon>Bacillati</taxon>
        <taxon>Bacillota</taxon>
        <taxon>Clostridia</taxon>
        <taxon>Eubacteriales</taxon>
        <taxon>Clostridiaceae</taxon>
        <taxon>Anoxynatronum</taxon>
    </lineage>
</organism>
<dbReference type="EMBL" id="FXUF01000001">
    <property type="protein sequence ID" value="SMP39644.1"/>
    <property type="molecule type" value="Genomic_DNA"/>
</dbReference>
<feature type="transmembrane region" description="Helical" evidence="7">
    <location>
        <begin position="321"/>
        <end position="337"/>
    </location>
</feature>
<dbReference type="Pfam" id="PF03772">
    <property type="entry name" value="Competence"/>
    <property type="match status" value="1"/>
</dbReference>
<evidence type="ECO:0000256" key="7">
    <source>
        <dbReference type="SAM" id="Phobius"/>
    </source>
</evidence>
<evidence type="ECO:0000256" key="4">
    <source>
        <dbReference type="ARBA" id="ARBA00022989"/>
    </source>
</evidence>
<dbReference type="PANTHER" id="PTHR30619">
    <property type="entry name" value="DNA INTERNALIZATION/COMPETENCE PROTEIN COMEC/REC2"/>
    <property type="match status" value="1"/>
</dbReference>
<keyword evidence="3 7" id="KW-0812">Transmembrane</keyword>
<keyword evidence="5 7" id="KW-0472">Membrane</keyword>
<evidence type="ECO:0000256" key="6">
    <source>
        <dbReference type="SAM" id="MobiDB-lite"/>
    </source>
</evidence>
<feature type="transmembrane region" description="Helical" evidence="7">
    <location>
        <begin position="429"/>
        <end position="452"/>
    </location>
</feature>
<feature type="transmembrane region" description="Helical" evidence="7">
    <location>
        <begin position="276"/>
        <end position="309"/>
    </location>
</feature>